<reference evidence="6" key="2">
    <citation type="submission" date="2025-09" db="UniProtKB">
        <authorList>
            <consortium name="Ensembl"/>
        </authorList>
    </citation>
    <scope>IDENTIFICATION</scope>
</reference>
<proteinExistence type="predicted"/>
<reference evidence="6" key="1">
    <citation type="submission" date="2025-08" db="UniProtKB">
        <authorList>
            <consortium name="Ensembl"/>
        </authorList>
    </citation>
    <scope>IDENTIFICATION</scope>
</reference>
<dbReference type="GO" id="GO:0044218">
    <property type="term" value="C:other organism cell membrane"/>
    <property type="evidence" value="ECO:0007669"/>
    <property type="project" value="UniProtKB-KW"/>
</dbReference>
<dbReference type="GO" id="GO:0042151">
    <property type="term" value="C:nematocyst"/>
    <property type="evidence" value="ECO:0007669"/>
    <property type="project" value="UniProtKB-SubCell"/>
</dbReference>
<keyword evidence="4" id="KW-1053">Target membrane</keyword>
<dbReference type="Gene3D" id="2.60.270.20">
    <property type="entry name" value="Cytolysin/lectin"/>
    <property type="match status" value="1"/>
</dbReference>
<keyword evidence="5" id="KW-0166">Nematocyst</keyword>
<evidence type="ECO:0000256" key="4">
    <source>
        <dbReference type="ARBA" id="ARBA00023298"/>
    </source>
</evidence>
<dbReference type="PANTHER" id="PTHR40388">
    <property type="entry name" value="BRYOPORIN"/>
    <property type="match status" value="1"/>
</dbReference>
<evidence type="ECO:0000256" key="3">
    <source>
        <dbReference type="ARBA" id="ARBA00022537"/>
    </source>
</evidence>
<accession>A0A3Q2CZA5</accession>
<dbReference type="InterPro" id="IPR050677">
    <property type="entry name" value="Actinoporin_PFT"/>
</dbReference>
<name>A0A3Q2CZA5_CYPVA</name>
<keyword evidence="3" id="KW-1052">Target cell membrane</keyword>
<dbReference type="OMA" id="CNIHIAN"/>
<dbReference type="GeneTree" id="ENSGT00940000177763"/>
<organism evidence="6 7">
    <name type="scientific">Cyprinodon variegatus</name>
    <name type="common">Sheepshead minnow</name>
    <dbReference type="NCBI Taxonomy" id="28743"/>
    <lineage>
        <taxon>Eukaryota</taxon>
        <taxon>Metazoa</taxon>
        <taxon>Chordata</taxon>
        <taxon>Craniata</taxon>
        <taxon>Vertebrata</taxon>
        <taxon>Euteleostomi</taxon>
        <taxon>Actinopterygii</taxon>
        <taxon>Neopterygii</taxon>
        <taxon>Teleostei</taxon>
        <taxon>Neoteleostei</taxon>
        <taxon>Acanthomorphata</taxon>
        <taxon>Ovalentaria</taxon>
        <taxon>Atherinomorphae</taxon>
        <taxon>Cyprinodontiformes</taxon>
        <taxon>Cyprinodontidae</taxon>
        <taxon>Cyprinodon</taxon>
    </lineage>
</organism>
<dbReference type="PANTHER" id="PTHR40388:SF1">
    <property type="entry name" value="BRYOPORIN"/>
    <property type="match status" value="1"/>
</dbReference>
<evidence type="ECO:0000313" key="7">
    <source>
        <dbReference type="Proteomes" id="UP000265020"/>
    </source>
</evidence>
<keyword evidence="7" id="KW-1185">Reference proteome</keyword>
<evidence type="ECO:0000256" key="1">
    <source>
        <dbReference type="ARBA" id="ARBA00004175"/>
    </source>
</evidence>
<protein>
    <submittedName>
        <fullName evidence="6">Uncharacterized protein</fullName>
    </submittedName>
</protein>
<comment type="subcellular location">
    <subcellularLocation>
        <location evidence="2">Nematocyst</location>
    </subcellularLocation>
    <subcellularLocation>
        <location evidence="1">Target cell membrane</location>
    </subcellularLocation>
</comment>
<dbReference type="Proteomes" id="UP000265020">
    <property type="component" value="Unassembled WGS sequence"/>
</dbReference>
<dbReference type="AlphaFoldDB" id="A0A3Q2CZA5"/>
<keyword evidence="4" id="KW-0472">Membrane</keyword>
<dbReference type="Ensembl" id="ENSCVAT00000018361.1">
    <property type="protein sequence ID" value="ENSCVAP00000011406.1"/>
    <property type="gene ID" value="ENSCVAG00000013658.1"/>
</dbReference>
<dbReference type="SUPFAM" id="SSF63724">
    <property type="entry name" value="Cytolysin/lectin"/>
    <property type="match status" value="1"/>
</dbReference>
<evidence type="ECO:0000313" key="6">
    <source>
        <dbReference type="Ensembl" id="ENSCVAP00000011406.1"/>
    </source>
</evidence>
<evidence type="ECO:0000256" key="2">
    <source>
        <dbReference type="ARBA" id="ARBA00004532"/>
    </source>
</evidence>
<sequence>MSPLWENKEIFYFLYLNDLVQIKSPLRRQCSIHITNLSDRFTLENPRYVGSYICAVFAKTPRTGRGFSGISTYDLFNGFTEEASEQIVVLFKVPYDLNFKANEYAVGVFDVSEKLDKFNYENLTKSMEKRITKGQAKGPSLIHKDHKVAIRATMSDCTDPIIKVHISDN</sequence>
<dbReference type="InterPro" id="IPR015926">
    <property type="entry name" value="Cytolysin/lectin"/>
</dbReference>
<evidence type="ECO:0000256" key="5">
    <source>
        <dbReference type="ARBA" id="ARBA00023331"/>
    </source>
</evidence>